<sequence>MKAVYMMLSGLILSLGVTVAMAGLLSISSLTKSNTKNNTEKQEQFTGMWVTKEGHVRKDLLPDGRYDITLENTAGAYKDCYAVNSSHIDYKEGNNKKGQSN</sequence>
<reference evidence="1 2" key="1">
    <citation type="submission" date="2019-01" db="EMBL/GenBank/DDBJ databases">
        <title>Flavobacterium sp. nov.,isolated from freshwater.</title>
        <authorList>
            <person name="Zhang R."/>
            <person name="Du Z.-J."/>
        </authorList>
    </citation>
    <scope>NUCLEOTIDE SEQUENCE [LARGE SCALE GENOMIC DNA]</scope>
    <source>
        <strain evidence="1 2">1E403</strain>
    </source>
</reference>
<evidence type="ECO:0000313" key="2">
    <source>
        <dbReference type="Proteomes" id="UP000287527"/>
    </source>
</evidence>
<name>A0A444H6F7_9FLAO</name>
<dbReference type="InterPro" id="IPR038646">
    <property type="entry name" value="Atu4866-like_sf"/>
</dbReference>
<evidence type="ECO:0000313" key="1">
    <source>
        <dbReference type="EMBL" id="RWW98767.1"/>
    </source>
</evidence>
<comment type="caution">
    <text evidence="1">The sequence shown here is derived from an EMBL/GenBank/DDBJ whole genome shotgun (WGS) entry which is preliminary data.</text>
</comment>
<dbReference type="Gene3D" id="2.40.128.290">
    <property type="entry name" value="Uncharacterised protein Atu4866, PF11512"/>
    <property type="match status" value="1"/>
</dbReference>
<dbReference type="Pfam" id="PF11512">
    <property type="entry name" value="Atu4866"/>
    <property type="match status" value="1"/>
</dbReference>
<organism evidence="1 2">
    <name type="scientific">Flavobacterium cerinum</name>
    <dbReference type="NCBI Taxonomy" id="2502784"/>
    <lineage>
        <taxon>Bacteria</taxon>
        <taxon>Pseudomonadati</taxon>
        <taxon>Bacteroidota</taxon>
        <taxon>Flavobacteriia</taxon>
        <taxon>Flavobacteriales</taxon>
        <taxon>Flavobacteriaceae</taxon>
        <taxon>Flavobacterium</taxon>
    </lineage>
</organism>
<dbReference type="AlphaFoldDB" id="A0A444H6F7"/>
<protein>
    <submittedName>
        <fullName evidence="1">Uncharacterized protein</fullName>
    </submittedName>
</protein>
<gene>
    <name evidence="1" type="ORF">EPI11_12630</name>
</gene>
<proteinExistence type="predicted"/>
<keyword evidence="2" id="KW-1185">Reference proteome</keyword>
<dbReference type="OrthoDB" id="9810893at2"/>
<dbReference type="Proteomes" id="UP000287527">
    <property type="component" value="Unassembled WGS sequence"/>
</dbReference>
<accession>A0A444H6F7</accession>
<dbReference type="InterPro" id="IPR020955">
    <property type="entry name" value="Uncharacterised_Atu4866"/>
</dbReference>
<dbReference type="RefSeq" id="WP_128390343.1">
    <property type="nucleotide sequence ID" value="NZ_SBII01000009.1"/>
</dbReference>
<dbReference type="EMBL" id="SBII01000009">
    <property type="protein sequence ID" value="RWW98767.1"/>
    <property type="molecule type" value="Genomic_DNA"/>
</dbReference>